<evidence type="ECO:0000313" key="10">
    <source>
        <dbReference type="Proteomes" id="UP000694865"/>
    </source>
</evidence>
<reference evidence="11" key="1">
    <citation type="submission" date="2025-08" db="UniProtKB">
        <authorList>
            <consortium name="RefSeq"/>
        </authorList>
    </citation>
    <scope>IDENTIFICATION</scope>
    <source>
        <tissue evidence="11">Testes</tissue>
    </source>
</reference>
<protein>
    <submittedName>
        <fullName evidence="11">Atrial natriuretic peptide receptor 1-like</fullName>
    </submittedName>
</protein>
<dbReference type="InterPro" id="IPR029787">
    <property type="entry name" value="Nucleotide_cyclase"/>
</dbReference>
<comment type="similarity">
    <text evidence="7">Belongs to the adenylyl cyclase class-4/guanylyl cyclase family.</text>
</comment>
<evidence type="ECO:0000256" key="3">
    <source>
        <dbReference type="ARBA" id="ARBA00022741"/>
    </source>
</evidence>
<evidence type="ECO:0000259" key="9">
    <source>
        <dbReference type="PROSITE" id="PS50125"/>
    </source>
</evidence>
<evidence type="ECO:0000256" key="1">
    <source>
        <dbReference type="ARBA" id="ARBA00004370"/>
    </source>
</evidence>
<proteinExistence type="inferred from homology"/>
<keyword evidence="4" id="KW-1133">Transmembrane helix</keyword>
<keyword evidence="6 7" id="KW-0456">Lyase</keyword>
<dbReference type="PANTHER" id="PTHR11920:SF494">
    <property type="entry name" value="ATRIAL NATRIURETIC PEPTIDE RECEPTOR 2"/>
    <property type="match status" value="1"/>
</dbReference>
<keyword evidence="10" id="KW-1185">Reference proteome</keyword>
<dbReference type="Gene3D" id="1.10.510.10">
    <property type="entry name" value="Transferase(Phosphotransferase) domain 1"/>
    <property type="match status" value="1"/>
</dbReference>
<dbReference type="GeneID" id="100369080"/>
<feature type="compositionally biased region" description="Basic and acidic residues" evidence="8">
    <location>
        <begin position="7"/>
        <end position="24"/>
    </location>
</feature>
<dbReference type="SMART" id="SM00044">
    <property type="entry name" value="CYCc"/>
    <property type="match status" value="1"/>
</dbReference>
<accession>A0ABM0GQ71</accession>
<organism evidence="10 11">
    <name type="scientific">Saccoglossus kowalevskii</name>
    <name type="common">Acorn worm</name>
    <dbReference type="NCBI Taxonomy" id="10224"/>
    <lineage>
        <taxon>Eukaryota</taxon>
        <taxon>Metazoa</taxon>
        <taxon>Hemichordata</taxon>
        <taxon>Enteropneusta</taxon>
        <taxon>Harrimaniidae</taxon>
        <taxon>Saccoglossus</taxon>
    </lineage>
</organism>
<dbReference type="Pfam" id="PF00211">
    <property type="entry name" value="Guanylate_cyc"/>
    <property type="match status" value="1"/>
</dbReference>
<evidence type="ECO:0000256" key="4">
    <source>
        <dbReference type="ARBA" id="ARBA00022989"/>
    </source>
</evidence>
<dbReference type="RefSeq" id="XP_002734906.1">
    <property type="nucleotide sequence ID" value="XM_002734860.1"/>
</dbReference>
<dbReference type="PROSITE" id="PS00452">
    <property type="entry name" value="GUANYLATE_CYCLASE_1"/>
    <property type="match status" value="1"/>
</dbReference>
<feature type="domain" description="Guanylate cyclase" evidence="9">
    <location>
        <begin position="200"/>
        <end position="330"/>
    </location>
</feature>
<gene>
    <name evidence="11" type="primary">LOC100369080</name>
</gene>
<dbReference type="CDD" id="cd07302">
    <property type="entry name" value="CHD"/>
    <property type="match status" value="1"/>
</dbReference>
<dbReference type="SUPFAM" id="SSF55073">
    <property type="entry name" value="Nucleotide cyclase"/>
    <property type="match status" value="1"/>
</dbReference>
<evidence type="ECO:0000256" key="6">
    <source>
        <dbReference type="ARBA" id="ARBA00023239"/>
    </source>
</evidence>
<dbReference type="InterPro" id="IPR018297">
    <property type="entry name" value="A/G_cyclase_CS"/>
</dbReference>
<keyword evidence="2" id="KW-0812">Transmembrane</keyword>
<sequence length="380" mass="42576">MGRPRGRGHEPQDHHKYWDDHGEEAIASGPPPVLGRPRGRSHEPQDHHQYWDDHGEEAMNLRTTTSFGTTTNIVRRVSDGESPPFRPYISAAESPANIIQLMEQCWSEDPTSRPDFHKLKSIVKKMNRDRGNSDNILDNLLDRMEQYANNLEGIVAQRTAQLVEEQKKSEQLLHQLLPKTVAEQLKHGKTVDAESFDSVTIFFSDIVGFTSLSAESTPLQIVKLLNDLYTCFDAIIDNFDVYKIETIGDAYMVVSGLPVRNDNQHACEIARMAIALLDSVRTFTIAHKPDEKLQLRIGVHTGSVVAGVVGLKMPRYCLFGDTVNTASRMESTGEPLRIHIGASTRNILMTVGGFITELRGEVAMKGKGLVTTYWLLDEEK</sequence>
<dbReference type="PROSITE" id="PS50125">
    <property type="entry name" value="GUANYLATE_CYCLASE_2"/>
    <property type="match status" value="1"/>
</dbReference>
<name>A0ABM0GQ71_SACKO</name>
<dbReference type="InterPro" id="IPR050401">
    <property type="entry name" value="Cyclic_nucleotide_synthase"/>
</dbReference>
<evidence type="ECO:0000256" key="7">
    <source>
        <dbReference type="RuleBase" id="RU000405"/>
    </source>
</evidence>
<feature type="region of interest" description="Disordered" evidence="8">
    <location>
        <begin position="1"/>
        <end position="47"/>
    </location>
</feature>
<evidence type="ECO:0000256" key="5">
    <source>
        <dbReference type="ARBA" id="ARBA00023136"/>
    </source>
</evidence>
<dbReference type="InterPro" id="IPR001054">
    <property type="entry name" value="A/G_cyclase"/>
</dbReference>
<dbReference type="PANTHER" id="PTHR11920">
    <property type="entry name" value="GUANYLYL CYCLASE"/>
    <property type="match status" value="1"/>
</dbReference>
<keyword evidence="5" id="KW-0472">Membrane</keyword>
<evidence type="ECO:0000313" key="11">
    <source>
        <dbReference type="RefSeq" id="XP_002734906.1"/>
    </source>
</evidence>
<dbReference type="Gene3D" id="3.30.70.1230">
    <property type="entry name" value="Nucleotide cyclase"/>
    <property type="match status" value="1"/>
</dbReference>
<keyword evidence="3" id="KW-0547">Nucleotide-binding</keyword>
<evidence type="ECO:0000256" key="8">
    <source>
        <dbReference type="SAM" id="MobiDB-lite"/>
    </source>
</evidence>
<evidence type="ECO:0000256" key="2">
    <source>
        <dbReference type="ARBA" id="ARBA00022692"/>
    </source>
</evidence>
<dbReference type="Proteomes" id="UP000694865">
    <property type="component" value="Unplaced"/>
</dbReference>
<comment type="subcellular location">
    <subcellularLocation>
        <location evidence="1">Membrane</location>
    </subcellularLocation>
</comment>